<keyword evidence="2" id="KW-1185">Reference proteome</keyword>
<proteinExistence type="predicted"/>
<organism evidence="1 2">
    <name type="scientific">Trinickia fusca</name>
    <dbReference type="NCBI Taxonomy" id="2419777"/>
    <lineage>
        <taxon>Bacteria</taxon>
        <taxon>Pseudomonadati</taxon>
        <taxon>Pseudomonadota</taxon>
        <taxon>Betaproteobacteria</taxon>
        <taxon>Burkholderiales</taxon>
        <taxon>Burkholderiaceae</taxon>
        <taxon>Trinickia</taxon>
    </lineage>
</organism>
<name>A0A494XC55_9BURK</name>
<dbReference type="AlphaFoldDB" id="A0A494XC55"/>
<dbReference type="InterPro" id="IPR021333">
    <property type="entry name" value="DUF2946"/>
</dbReference>
<reference evidence="1 2" key="1">
    <citation type="submission" date="2018-10" db="EMBL/GenBank/DDBJ databases">
        <title>Paraburkholderia sp. 7MK8-2, isolated from soil.</title>
        <authorList>
            <person name="Gao Z.-H."/>
            <person name="Qiu L.-H."/>
        </authorList>
    </citation>
    <scope>NUCLEOTIDE SEQUENCE [LARGE SCALE GENOMIC DNA]</scope>
    <source>
        <strain evidence="1 2">7MK8-2</strain>
    </source>
</reference>
<dbReference type="RefSeq" id="WP_121278021.1">
    <property type="nucleotide sequence ID" value="NZ_RBZV01000004.1"/>
</dbReference>
<dbReference type="Proteomes" id="UP000280434">
    <property type="component" value="Unassembled WGS sequence"/>
</dbReference>
<dbReference type="Pfam" id="PF11162">
    <property type="entry name" value="DUF2946"/>
    <property type="match status" value="1"/>
</dbReference>
<gene>
    <name evidence="1" type="ORF">D7S89_12550</name>
</gene>
<comment type="caution">
    <text evidence="1">The sequence shown here is derived from an EMBL/GenBank/DDBJ whole genome shotgun (WGS) entry which is preliminary data.</text>
</comment>
<protein>
    <submittedName>
        <fullName evidence="1">DUF2946 domain-containing protein</fullName>
    </submittedName>
</protein>
<accession>A0A494XC55</accession>
<evidence type="ECO:0000313" key="1">
    <source>
        <dbReference type="EMBL" id="RKP48170.1"/>
    </source>
</evidence>
<dbReference type="OrthoDB" id="8538365at2"/>
<sequence length="123" mass="12773">MLYRHRSLTAWLGLLAIWLAIVGPVASQWRVAQAAAPDTAVCSAEHGEPETTSPTSGSGHHALHLDACGYCNLFTHSPAIGGLSAVPELTASLPIASSVMPAGITASVERYTRAYPRAPPGNA</sequence>
<evidence type="ECO:0000313" key="2">
    <source>
        <dbReference type="Proteomes" id="UP000280434"/>
    </source>
</evidence>
<dbReference type="EMBL" id="RBZV01000004">
    <property type="protein sequence ID" value="RKP48170.1"/>
    <property type="molecule type" value="Genomic_DNA"/>
</dbReference>